<keyword evidence="10" id="KW-0325">Glycoprotein</keyword>
<protein>
    <submittedName>
        <fullName evidence="14">Toll-like receptor</fullName>
    </submittedName>
</protein>
<dbReference type="SMART" id="SM00369">
    <property type="entry name" value="LRR_TYP"/>
    <property type="match status" value="6"/>
</dbReference>
<dbReference type="InterPro" id="IPR001611">
    <property type="entry name" value="Leu-rich_rpt"/>
</dbReference>
<dbReference type="GO" id="GO:0007165">
    <property type="term" value="P:signal transduction"/>
    <property type="evidence" value="ECO:0007669"/>
    <property type="project" value="InterPro"/>
</dbReference>
<dbReference type="Pfam" id="PF13676">
    <property type="entry name" value="TIR_2"/>
    <property type="match status" value="1"/>
</dbReference>
<evidence type="ECO:0000256" key="1">
    <source>
        <dbReference type="ARBA" id="ARBA00004479"/>
    </source>
</evidence>
<keyword evidence="5 12" id="KW-0732">Signal</keyword>
<dbReference type="InterPro" id="IPR000483">
    <property type="entry name" value="Cys-rich_flank_reg_C"/>
</dbReference>
<dbReference type="PANTHER" id="PTHR24365">
    <property type="entry name" value="TOLL-LIKE RECEPTOR"/>
    <property type="match status" value="1"/>
</dbReference>
<dbReference type="PROSITE" id="PS50104">
    <property type="entry name" value="TIR"/>
    <property type="match status" value="1"/>
</dbReference>
<accession>A0A1D6XRK1</accession>
<dbReference type="InterPro" id="IPR035897">
    <property type="entry name" value="Toll_tir_struct_dom_sf"/>
</dbReference>
<dbReference type="SUPFAM" id="SSF52058">
    <property type="entry name" value="L domain-like"/>
    <property type="match status" value="3"/>
</dbReference>
<dbReference type="Gene3D" id="3.80.10.10">
    <property type="entry name" value="Ribonuclease Inhibitor"/>
    <property type="match status" value="3"/>
</dbReference>
<feature type="transmembrane region" description="Helical" evidence="11">
    <location>
        <begin position="751"/>
        <end position="776"/>
    </location>
</feature>
<dbReference type="Pfam" id="PF13855">
    <property type="entry name" value="LRR_8"/>
    <property type="match status" value="1"/>
</dbReference>
<dbReference type="InterPro" id="IPR032675">
    <property type="entry name" value="LRR_dom_sf"/>
</dbReference>
<name>A0A1D6XRK1_AULVR</name>
<dbReference type="EMBL" id="KT792960">
    <property type="protein sequence ID" value="ALG40988.1"/>
    <property type="molecule type" value="mRNA"/>
</dbReference>
<feature type="domain" description="TIR" evidence="13">
    <location>
        <begin position="803"/>
        <end position="938"/>
    </location>
</feature>
<evidence type="ECO:0000256" key="3">
    <source>
        <dbReference type="ARBA" id="ARBA00022614"/>
    </source>
</evidence>
<dbReference type="Gene3D" id="3.40.50.10140">
    <property type="entry name" value="Toll/interleukin-1 receptor homology (TIR) domain"/>
    <property type="match status" value="1"/>
</dbReference>
<gene>
    <name evidence="14" type="primary">TLR</name>
</gene>
<keyword evidence="4 11" id="KW-0812">Transmembrane</keyword>
<dbReference type="SUPFAM" id="SSF52200">
    <property type="entry name" value="Toll/Interleukin receptor TIR domain"/>
    <property type="match status" value="1"/>
</dbReference>
<evidence type="ECO:0000256" key="9">
    <source>
        <dbReference type="ARBA" id="ARBA00023170"/>
    </source>
</evidence>
<dbReference type="FunFam" id="3.40.50.10140:FF:000026">
    <property type="entry name" value="Toll-like receptor 2"/>
    <property type="match status" value="1"/>
</dbReference>
<comment type="subcellular location">
    <subcellularLocation>
        <location evidence="1">Membrane</location>
        <topology evidence="1">Single-pass type I membrane protein</topology>
    </subcellularLocation>
</comment>
<feature type="chain" id="PRO_5009096548" evidence="12">
    <location>
        <begin position="25"/>
        <end position="967"/>
    </location>
</feature>
<dbReference type="InterPro" id="IPR000157">
    <property type="entry name" value="TIR_dom"/>
</dbReference>
<proteinExistence type="evidence at transcript level"/>
<dbReference type="PROSITE" id="PS51450">
    <property type="entry name" value="LRR"/>
    <property type="match status" value="2"/>
</dbReference>
<sequence>MSQCNFLPALVSIITSLVFQNCYAADCKNQARFMPWRSIYENVDFFITRVDFTGGKNCEFDFGPHLNRTDTKDIQTFDLVIGCMKPAAIKIKNPSNIQRKNVISYLEVGGPCEVDLEGVAVYANATDYRVQAITHGATLRMPNSSQEVRHLQSQIKKIGTLTLDGNNRGIPNIYVKYNWSYMAEVRFINLSIKHFPITLRHSMPRLQGLELPHNELEEPPDFPWAEDNLYLPCNLTRKAAFNEQYQDTTSVQPNIYRRFLNLDYNRVQNLSRFEFRGHLKKLSIQGNGLKVIGKDCLVNLTGINAIDLSINKLNMLPQGIFRGLKDLFDLRLNENNISVMFKDTFKDTTRIKTLYLNNNKLERIPKGFLLKNEELQELHLENNLINKLEYGALPNNSNKLKVLFISRNRLRSIPQDVFLTRSLENVYLTDNFITFESIIETLDSIFIEELLNVLRKSVSEMSIELRTDSIYIYLANNRIKSIDINDLNQEQMMKLKMILKVFKINLENNPLLCDCRAIKLTRVIKELETEYPHIKRRNGFQSWICQEPPELKGKEILTIPEDGFVCVKNLTGCPKEGTCSVRATDGSILIDIRNKNLKRLPLTMPVASNLELFLENNHITELSMRSYLDNVTVLRLSHNNIQKLNGSFVQRLTKTKIREFRIDSNKLKRLPRSIELLTSRNSFELLAVHSNFLICDCHSSWMKEWLLNSSDKIYDVEKVKCSSGKPTGKAIYSVPLEEFTCESGEKTPKDVLIIISITLAVLLVICIAVFLLVYFFRGEMKVLLYTNFNWHPFDRVDDSDPSKLYDAFISYSSHDREWVHNELKQKLEENDPPYRICVHDRDFEVGAPIHDNIINSVNRSKRMIMVLSDSFLKSEWCMLEFRAAHHKVLQDKTNYLIIILFEGIDPNSLDDETKLYLTTNTYLSVTNKWFWKKLLYSLPKPKLDSREDIDGDINLQYLQGYENETEL</sequence>
<keyword evidence="6" id="KW-0677">Repeat</keyword>
<feature type="signal peptide" evidence="12">
    <location>
        <begin position="1"/>
        <end position="24"/>
    </location>
</feature>
<dbReference type="SMART" id="SM00255">
    <property type="entry name" value="TIR"/>
    <property type="match status" value="1"/>
</dbReference>
<evidence type="ECO:0000256" key="11">
    <source>
        <dbReference type="SAM" id="Phobius"/>
    </source>
</evidence>
<dbReference type="GO" id="GO:0005886">
    <property type="term" value="C:plasma membrane"/>
    <property type="evidence" value="ECO:0007669"/>
    <property type="project" value="TreeGrafter"/>
</dbReference>
<dbReference type="AlphaFoldDB" id="A0A1D6XRK1"/>
<keyword evidence="3" id="KW-0433">Leucine-rich repeat</keyword>
<evidence type="ECO:0000256" key="6">
    <source>
        <dbReference type="ARBA" id="ARBA00022737"/>
    </source>
</evidence>
<evidence type="ECO:0000313" key="14">
    <source>
        <dbReference type="EMBL" id="ALG40988.1"/>
    </source>
</evidence>
<evidence type="ECO:0000256" key="7">
    <source>
        <dbReference type="ARBA" id="ARBA00022989"/>
    </source>
</evidence>
<keyword evidence="9 14" id="KW-0675">Receptor</keyword>
<organism evidence="14">
    <name type="scientific">Aulactinia veratra</name>
    <name type="common">Green snakelock anemone</name>
    <name type="synonym">Actinia veratra</name>
    <dbReference type="NCBI Taxonomy" id="1730095"/>
    <lineage>
        <taxon>Eukaryota</taxon>
        <taxon>Metazoa</taxon>
        <taxon>Cnidaria</taxon>
        <taxon>Anthozoa</taxon>
        <taxon>Hexacorallia</taxon>
        <taxon>Actiniaria</taxon>
        <taxon>Actiniidae</taxon>
        <taxon>Aulactinia</taxon>
    </lineage>
</organism>
<dbReference type="PRINTS" id="PR01537">
    <property type="entry name" value="INTRLKN1R1F"/>
</dbReference>
<evidence type="ECO:0000256" key="12">
    <source>
        <dbReference type="SAM" id="SignalP"/>
    </source>
</evidence>
<dbReference type="InterPro" id="IPR003591">
    <property type="entry name" value="Leu-rich_rpt_typical-subtyp"/>
</dbReference>
<dbReference type="PANTHER" id="PTHR24365:SF541">
    <property type="entry name" value="PROTEIN TOLL-RELATED"/>
    <property type="match status" value="1"/>
</dbReference>
<dbReference type="GO" id="GO:0038023">
    <property type="term" value="F:signaling receptor activity"/>
    <property type="evidence" value="ECO:0007669"/>
    <property type="project" value="TreeGrafter"/>
</dbReference>
<reference evidence="14" key="1">
    <citation type="journal article" date="2016" name="BMC Genomics">
        <title>Insights into the innate immunome of actiniarians using a comparative genomic approach.</title>
        <authorList>
            <person name="van der Burg C.A."/>
            <person name="Prentis P.J."/>
            <person name="Surm J.M."/>
            <person name="Pavasovic A."/>
        </authorList>
    </citation>
    <scope>NUCLEOTIDE SEQUENCE</scope>
</reference>
<evidence type="ECO:0000256" key="8">
    <source>
        <dbReference type="ARBA" id="ARBA00023136"/>
    </source>
</evidence>
<keyword evidence="8 11" id="KW-0472">Membrane</keyword>
<evidence type="ECO:0000256" key="10">
    <source>
        <dbReference type="ARBA" id="ARBA00023180"/>
    </source>
</evidence>
<evidence type="ECO:0000256" key="4">
    <source>
        <dbReference type="ARBA" id="ARBA00022692"/>
    </source>
</evidence>
<dbReference type="SMART" id="SM00082">
    <property type="entry name" value="LRRCT"/>
    <property type="match status" value="2"/>
</dbReference>
<evidence type="ECO:0000259" key="13">
    <source>
        <dbReference type="PROSITE" id="PS50104"/>
    </source>
</evidence>
<comment type="similarity">
    <text evidence="2">Belongs to the Toll-like receptor family.</text>
</comment>
<evidence type="ECO:0000256" key="5">
    <source>
        <dbReference type="ARBA" id="ARBA00022729"/>
    </source>
</evidence>
<keyword evidence="7 11" id="KW-1133">Transmembrane helix</keyword>
<evidence type="ECO:0000256" key="2">
    <source>
        <dbReference type="ARBA" id="ARBA00009634"/>
    </source>
</evidence>